<evidence type="ECO:0000313" key="2">
    <source>
        <dbReference type="EMBL" id="WEK47802.1"/>
    </source>
</evidence>
<accession>A0AAJ5X8I7</accession>
<feature type="region of interest" description="Disordered" evidence="1">
    <location>
        <begin position="1"/>
        <end position="110"/>
    </location>
</feature>
<dbReference type="EMBL" id="CP119316">
    <property type="protein sequence ID" value="WEK47802.1"/>
    <property type="molecule type" value="Genomic_DNA"/>
</dbReference>
<dbReference type="AlphaFoldDB" id="A0AAJ5X8I7"/>
<gene>
    <name evidence="2" type="ORF">P0Y56_05770</name>
</gene>
<evidence type="ECO:0000313" key="3">
    <source>
        <dbReference type="Proteomes" id="UP001218362"/>
    </source>
</evidence>
<feature type="compositionally biased region" description="Acidic residues" evidence="1">
    <location>
        <begin position="94"/>
        <end position="110"/>
    </location>
</feature>
<name>A0AAJ5X8I7_9SPHN</name>
<dbReference type="Proteomes" id="UP001218362">
    <property type="component" value="Chromosome"/>
</dbReference>
<sequence length="110" mass="11974">MPPTQKPTSAADDFNDPDLENSEQNENGTQAQDLADEALNSGDVGRLSAESEPGSRQSPADLVPRDVPDLVDTMNDMVQSGRIDMDAYAGEPRMDDEDEGETDEEDDEDE</sequence>
<evidence type="ECO:0000256" key="1">
    <source>
        <dbReference type="SAM" id="MobiDB-lite"/>
    </source>
</evidence>
<feature type="compositionally biased region" description="Acidic residues" evidence="1">
    <location>
        <begin position="13"/>
        <end position="23"/>
    </location>
</feature>
<dbReference type="KEGG" id="acob:P0Y56_05770"/>
<reference evidence="2" key="1">
    <citation type="submission" date="2023-03" db="EMBL/GenBank/DDBJ databases">
        <title>Andean soil-derived lignocellulolytic bacterial consortium as a source of novel taxa and putative plastic-active enzymes.</title>
        <authorList>
            <person name="Diaz-Garcia L."/>
            <person name="Chuvochina M."/>
            <person name="Feuerriegel G."/>
            <person name="Bunk B."/>
            <person name="Sproer C."/>
            <person name="Streit W.R."/>
            <person name="Rodriguez L.M."/>
            <person name="Overmann J."/>
            <person name="Jimenez D.J."/>
        </authorList>
    </citation>
    <scope>NUCLEOTIDE SEQUENCE</scope>
    <source>
        <strain evidence="2">MAG 26</strain>
    </source>
</reference>
<protein>
    <submittedName>
        <fullName evidence="2">Uncharacterized protein</fullName>
    </submittedName>
</protein>
<proteinExistence type="predicted"/>
<organism evidence="2 3">
    <name type="scientific">Candidatus Andeanibacterium colombiense</name>
    <dbReference type="NCBI Taxonomy" id="3121345"/>
    <lineage>
        <taxon>Bacteria</taxon>
        <taxon>Pseudomonadati</taxon>
        <taxon>Pseudomonadota</taxon>
        <taxon>Alphaproteobacteria</taxon>
        <taxon>Sphingomonadales</taxon>
        <taxon>Sphingomonadaceae</taxon>
        <taxon>Candidatus Andeanibacterium</taxon>
    </lineage>
</organism>